<feature type="compositionally biased region" description="Polar residues" evidence="2">
    <location>
        <begin position="74"/>
        <end position="83"/>
    </location>
</feature>
<dbReference type="PANTHER" id="PTHR39470:SF1">
    <property type="entry name" value="CHORISMATE SYNTHASE PROTEIN"/>
    <property type="match status" value="1"/>
</dbReference>
<feature type="compositionally biased region" description="Basic and acidic residues" evidence="2">
    <location>
        <begin position="58"/>
        <end position="67"/>
    </location>
</feature>
<evidence type="ECO:0000256" key="3">
    <source>
        <dbReference type="SAM" id="Phobius"/>
    </source>
</evidence>
<evidence type="ECO:0000256" key="2">
    <source>
        <dbReference type="SAM" id="MobiDB-lite"/>
    </source>
</evidence>
<organism evidence="5 6">
    <name type="scientific">Paraphaeosphaeria minitans</name>
    <dbReference type="NCBI Taxonomy" id="565426"/>
    <lineage>
        <taxon>Eukaryota</taxon>
        <taxon>Fungi</taxon>
        <taxon>Dikarya</taxon>
        <taxon>Ascomycota</taxon>
        <taxon>Pezizomycotina</taxon>
        <taxon>Dothideomycetes</taxon>
        <taxon>Pleosporomycetidae</taxon>
        <taxon>Pleosporales</taxon>
        <taxon>Massarineae</taxon>
        <taxon>Didymosphaeriaceae</taxon>
        <taxon>Paraphaeosphaeria</taxon>
    </lineage>
</organism>
<dbReference type="GO" id="GO:0006351">
    <property type="term" value="P:DNA-templated transcription"/>
    <property type="evidence" value="ECO:0007669"/>
    <property type="project" value="InterPro"/>
</dbReference>
<gene>
    <name evidence="5" type="ORF">PMIN01_03819</name>
</gene>
<feature type="region of interest" description="Disordered" evidence="2">
    <location>
        <begin position="849"/>
        <end position="885"/>
    </location>
</feature>
<dbReference type="GO" id="GO:0003677">
    <property type="term" value="F:DNA binding"/>
    <property type="evidence" value="ECO:0007669"/>
    <property type="project" value="InterPro"/>
</dbReference>
<comment type="caution">
    <text evidence="5">The sequence shown here is derived from an EMBL/GenBank/DDBJ whole genome shotgun (WGS) entry which is preliminary data.</text>
</comment>
<evidence type="ECO:0000313" key="5">
    <source>
        <dbReference type="EMBL" id="KAF9738536.1"/>
    </source>
</evidence>
<dbReference type="CDD" id="cd12148">
    <property type="entry name" value="fungal_TF_MHR"/>
    <property type="match status" value="1"/>
</dbReference>
<dbReference type="InterPro" id="IPR007219">
    <property type="entry name" value="XnlR_reg_dom"/>
</dbReference>
<reference evidence="5" key="1">
    <citation type="journal article" date="2020" name="Mol. Plant Microbe Interact.">
        <title>Genome Sequence of the Biocontrol Agent Coniothyrium minitans strain Conio (IMI 134523).</title>
        <authorList>
            <person name="Patel D."/>
            <person name="Shittu T.A."/>
            <person name="Baroncelli R."/>
            <person name="Muthumeenakshi S."/>
            <person name="Osborne T.H."/>
            <person name="Janganan T.K."/>
            <person name="Sreenivasaprasad S."/>
        </authorList>
    </citation>
    <scope>NUCLEOTIDE SEQUENCE</scope>
    <source>
        <strain evidence="5">Conio</strain>
    </source>
</reference>
<feature type="domain" description="Xylanolytic transcriptional activator regulatory" evidence="4">
    <location>
        <begin position="267"/>
        <end position="340"/>
    </location>
</feature>
<keyword evidence="3" id="KW-0812">Transmembrane</keyword>
<dbReference type="SMART" id="SM00906">
    <property type="entry name" value="Fungal_trans"/>
    <property type="match status" value="1"/>
</dbReference>
<sequence>MQPASKESRATASCTECQRRKQKVRLKAVGGAREHGSTGAPVPFGTKRSQQPSPLESASREKTAETRARKRSQPDSTDPSSNGLDGEYDEPEDGLKIWGYMPGHVHYNIGKTNGEPSLKKENSEDSDKSDAVGRVLSTIPPRSVTDAIVNHFLSVINYRYSAIYAPTFTDQYVQWWSDRVNGRTVSPEFTCLLLRVLSYSVQYLTPEIRKMIEFEMACNPQAMTESFHEASEQLSQSFSASSTCIERVQELFYKSAWLKSDSRIVESWHSLGCTIREAQELGLDKETSHAGLPEFDAEIRRRLWTLLYVWDWQMSAWLGRPHLIDQKDPSFEFPNLRLDSVESEPNLLSPFAHIALQAHIARRIAPLMGDVQVISDLSPEQVSMALQEIRKFIDELPPIFRIEDPDLTLDEAHPYYVFQRYQLHVVIHIAMLDLLKPYLTGDPRNPRTSHDAKLRKEGVEIALKMLGIARLLFNHEFPVNAKFHIVVFAIFDTATTLCSAIIHDVDEVLPHRERVMDVVESALDMLQQLSHTTKLGASSYWFLFKLVQAAPVLSQYAPITKRQRTLQRPESSKAGSEVRTSLPEQPLPTTFAPVIEPEATPVAPALDPVPVPEVATTDDLSFDVEQFLAQNPWGSSSNLDIGGPTPPVSDDGRNYAVLFHKPHTAHTFPSTKTIHTAAKLAEAQDYVEAMAHVLRKHYDADMDEDHNTGRTLIVGKGSRTVVGELWIETLEPEFLDTVARLKDVKVRKPRLEVKRATWLEKEKLWEVLVEEVLTKAIGTFTLDSFASEGSKPWEREGAWEEVGAAVVNSNERTDAAEEHGLARQRSYNGMRRDMTLGAIYAERSWKSQAYPSRKRDSQGQRQGKLAVSQALGDPGAAAGRRHRETCTRASPEFTRHPLHSFSGHAPFPSLHQQAPCAGRSRHTMFNWQNIVLLVLSYVVIPRLTFLPSSLHTLLIVFGPFLLPRVINLFNTSRAASRSVAVRHVPTNVQRVLSLLLFSVFTFFVLCLPHFADENIFQKTQSRWQIEPNVLFTRLRLLRELTPADEVLREKFTVNSANKMLYFVFGPDTLLNCVWCNAADGSNSTRNYFLYALPKLLTPHIAHLAVLGLATSSMVGPEGTRFRTHATIAGLALLFTETWYLGTYDPSANKRAKVLEDIEPVHWRIRVYRYLAFALADLALASTLWATSTNRWLARPEPIANRLESTTKTAEETLHKLRALGLLENSINREPGLRQVRDEYWRTEGQVMSEAVAEPEVTEKINAVIGRMDFGALEGKVGEVADGILSAIDGLRSSQVLSASESGWPKGDSGFLQLGDYTRMPVSKPQSMDHDLTPRRLTNPTISTLLQFRPNIPTSCSPDPTFPRPTSQDLKALHDAYSTRTMSTTTTPTPKPPTRPAKRADSAISLSFSPSTSTSTQHATQAVYDAEWSAYLGLEDDWGYVLKDSRGVKSTRRDAEADMGQRYLPTYLPTYLPYPNTPAHAHGDILQRERAVLSTTLLEHATLEDDGDDGDGGAYTYLYLGIVRFALCRLKLQPRSVDRTALGLLSRCSLGLEDSGILAPQHRSSAHLLDPPSRPQPLNANLCKRNAPRRQ</sequence>
<keyword evidence="6" id="KW-1185">Reference proteome</keyword>
<feature type="region of interest" description="Disordered" evidence="2">
    <location>
        <begin position="1"/>
        <end position="89"/>
    </location>
</feature>
<feature type="region of interest" description="Disordered" evidence="2">
    <location>
        <begin position="1348"/>
        <end position="1367"/>
    </location>
</feature>
<feature type="region of interest" description="Disordered" evidence="2">
    <location>
        <begin position="1563"/>
        <end position="1590"/>
    </location>
</feature>
<feature type="transmembrane region" description="Helical" evidence="3">
    <location>
        <begin position="950"/>
        <end position="970"/>
    </location>
</feature>
<dbReference type="GO" id="GO:0008270">
    <property type="term" value="F:zinc ion binding"/>
    <property type="evidence" value="ECO:0007669"/>
    <property type="project" value="InterPro"/>
</dbReference>
<dbReference type="Pfam" id="PF04082">
    <property type="entry name" value="Fungal_trans"/>
    <property type="match status" value="1"/>
</dbReference>
<keyword evidence="3" id="KW-1133">Transmembrane helix</keyword>
<feature type="compositionally biased region" description="Polar residues" evidence="2">
    <location>
        <begin position="47"/>
        <end position="56"/>
    </location>
</feature>
<evidence type="ECO:0000313" key="6">
    <source>
        <dbReference type="Proteomes" id="UP000756921"/>
    </source>
</evidence>
<dbReference type="Proteomes" id="UP000756921">
    <property type="component" value="Unassembled WGS sequence"/>
</dbReference>
<evidence type="ECO:0000259" key="4">
    <source>
        <dbReference type="SMART" id="SM00906"/>
    </source>
</evidence>
<feature type="region of interest" description="Disordered" evidence="2">
    <location>
        <begin position="563"/>
        <end position="589"/>
    </location>
</feature>
<protein>
    <recommendedName>
        <fullName evidence="4">Xylanolytic transcriptional activator regulatory domain-containing protein</fullName>
    </recommendedName>
</protein>
<feature type="transmembrane region" description="Helical" evidence="3">
    <location>
        <begin position="991"/>
        <end position="1011"/>
    </location>
</feature>
<feature type="compositionally biased region" description="Basic and acidic residues" evidence="2">
    <location>
        <begin position="117"/>
        <end position="131"/>
    </location>
</feature>
<accession>A0A9P6KU22</accession>
<feature type="region of interest" description="Disordered" evidence="2">
    <location>
        <begin position="111"/>
        <end position="131"/>
    </location>
</feature>
<keyword evidence="1" id="KW-0539">Nucleus</keyword>
<keyword evidence="3" id="KW-0472">Membrane</keyword>
<dbReference type="PANTHER" id="PTHR39470">
    <property type="entry name" value="CHROMOSOME 10, WHOLE GENOME SHOTGUN SEQUENCE"/>
    <property type="match status" value="1"/>
</dbReference>
<dbReference type="EMBL" id="WJXW01000003">
    <property type="protein sequence ID" value="KAF9738536.1"/>
    <property type="molecule type" value="Genomic_DNA"/>
</dbReference>
<name>A0A9P6KU22_9PLEO</name>
<dbReference type="OrthoDB" id="5344325at2759"/>
<feature type="region of interest" description="Disordered" evidence="2">
    <location>
        <begin position="1377"/>
        <end position="1401"/>
    </location>
</feature>
<proteinExistence type="predicted"/>
<feature type="compositionally biased region" description="Low complexity" evidence="2">
    <location>
        <begin position="1377"/>
        <end position="1387"/>
    </location>
</feature>
<evidence type="ECO:0000256" key="1">
    <source>
        <dbReference type="ARBA" id="ARBA00023242"/>
    </source>
</evidence>